<evidence type="ECO:0000256" key="3">
    <source>
        <dbReference type="RuleBase" id="RU361153"/>
    </source>
</evidence>
<name>A0A2N6JW28_FISMU</name>
<organism evidence="6 7">
    <name type="scientific">Fischerella muscicola CCMEE 5323</name>
    <dbReference type="NCBI Taxonomy" id="2019572"/>
    <lineage>
        <taxon>Bacteria</taxon>
        <taxon>Bacillati</taxon>
        <taxon>Cyanobacteriota</taxon>
        <taxon>Cyanophyceae</taxon>
        <taxon>Nostocales</taxon>
        <taxon>Hapalosiphonaceae</taxon>
        <taxon>Fischerella</taxon>
    </lineage>
</organism>
<comment type="similarity">
    <text evidence="3">Belongs to the glycosyl hydrolase 5 (cellulase A) family.</text>
</comment>
<evidence type="ECO:0000313" key="7">
    <source>
        <dbReference type="Proteomes" id="UP000235036"/>
    </source>
</evidence>
<feature type="signal peptide" evidence="4">
    <location>
        <begin position="1"/>
        <end position="24"/>
    </location>
</feature>
<feature type="domain" description="Glycoside hydrolase family 5" evidence="5">
    <location>
        <begin position="50"/>
        <end position="323"/>
    </location>
</feature>
<keyword evidence="2 3" id="KW-0326">Glycosidase</keyword>
<dbReference type="GO" id="GO:0000272">
    <property type="term" value="P:polysaccharide catabolic process"/>
    <property type="evidence" value="ECO:0007669"/>
    <property type="project" value="InterPro"/>
</dbReference>
<evidence type="ECO:0000259" key="5">
    <source>
        <dbReference type="Pfam" id="PF00150"/>
    </source>
</evidence>
<keyword evidence="4" id="KW-0732">Signal</keyword>
<evidence type="ECO:0000256" key="4">
    <source>
        <dbReference type="SAM" id="SignalP"/>
    </source>
</evidence>
<feature type="chain" id="PRO_5014989312" evidence="4">
    <location>
        <begin position="25"/>
        <end position="363"/>
    </location>
</feature>
<accession>A0A2N6JW28</accession>
<dbReference type="InterPro" id="IPR017853">
    <property type="entry name" value="GH"/>
</dbReference>
<proteinExistence type="inferred from homology"/>
<protein>
    <submittedName>
        <fullName evidence="6">Glycoside hydrolase</fullName>
    </submittedName>
</protein>
<dbReference type="SUPFAM" id="SSF51445">
    <property type="entry name" value="(Trans)glycosidases"/>
    <property type="match status" value="1"/>
</dbReference>
<evidence type="ECO:0000256" key="1">
    <source>
        <dbReference type="ARBA" id="ARBA00022801"/>
    </source>
</evidence>
<reference evidence="6 7" key="1">
    <citation type="submission" date="2017-08" db="EMBL/GenBank/DDBJ databases">
        <title>Genomes of Fischerella (Mastigocladus) sp. strains.</title>
        <authorList>
            <person name="Miller S.R."/>
        </authorList>
    </citation>
    <scope>NUCLEOTIDE SEQUENCE [LARGE SCALE GENOMIC DNA]</scope>
    <source>
        <strain evidence="6 7">CCMEE 5323</strain>
    </source>
</reference>
<dbReference type="Proteomes" id="UP000235036">
    <property type="component" value="Unassembled WGS sequence"/>
</dbReference>
<dbReference type="GO" id="GO:0004553">
    <property type="term" value="F:hydrolase activity, hydrolyzing O-glycosyl compounds"/>
    <property type="evidence" value="ECO:0007669"/>
    <property type="project" value="InterPro"/>
</dbReference>
<keyword evidence="7" id="KW-1185">Reference proteome</keyword>
<dbReference type="InterPro" id="IPR001547">
    <property type="entry name" value="Glyco_hydro_5"/>
</dbReference>
<dbReference type="EMBL" id="NRQW01000608">
    <property type="protein sequence ID" value="PLZ84229.1"/>
    <property type="molecule type" value="Genomic_DNA"/>
</dbReference>
<keyword evidence="1 3" id="KW-0378">Hydrolase</keyword>
<sequence>MNRRELLAWAGIGCLANLSLSFVAAGQPSNLKKSDRNTTLYTKGRYLYDSLGNKIILRGINLPLLDDWNFPKTDKLAELEKTGANAVRIQWYKDYGQSDRPAYTIADLDNFLTRCKTSRIIPVLGLWDLTCNPDVNLLNTQLIPWWTSEPVLNVLKKHQKYLIVNLVNELGVYRWANNSTEALNTFNNVYKTAITKIRQHLHLPLMIDAPDCGQSIEVFTKIGQELIDHDPDHNLLFSSHAYWAGYDGIPHLKTAIDANLPIVFGEIANKQDEEINGKTQYCYYDLDGSNQNHAPENGFTYQAFLRLLKEKEIGWLAWSWWKDNCTERQMSQNGNFSSLTPYGNDIVNNSIYGLKVTAQRAKF</sequence>
<dbReference type="Gene3D" id="3.20.20.80">
    <property type="entry name" value="Glycosidases"/>
    <property type="match status" value="1"/>
</dbReference>
<dbReference type="RefSeq" id="WP_016866549.1">
    <property type="nucleotide sequence ID" value="NZ_CAWNVR010000003.1"/>
</dbReference>
<evidence type="ECO:0000313" key="6">
    <source>
        <dbReference type="EMBL" id="PLZ84229.1"/>
    </source>
</evidence>
<evidence type="ECO:0000256" key="2">
    <source>
        <dbReference type="ARBA" id="ARBA00023295"/>
    </source>
</evidence>
<dbReference type="AlphaFoldDB" id="A0A2N6JW28"/>
<dbReference type="Pfam" id="PF00150">
    <property type="entry name" value="Cellulase"/>
    <property type="match status" value="1"/>
</dbReference>
<gene>
    <name evidence="6" type="ORF">CEN44_25565</name>
</gene>
<comment type="caution">
    <text evidence="6">The sequence shown here is derived from an EMBL/GenBank/DDBJ whole genome shotgun (WGS) entry which is preliminary data.</text>
</comment>